<dbReference type="SMART" id="SM00342">
    <property type="entry name" value="HTH_ARAC"/>
    <property type="match status" value="1"/>
</dbReference>
<accession>A0A841SMD5</accession>
<dbReference type="Proteomes" id="UP000535838">
    <property type="component" value="Unassembled WGS sequence"/>
</dbReference>
<dbReference type="InterPro" id="IPR018060">
    <property type="entry name" value="HTH_AraC"/>
</dbReference>
<gene>
    <name evidence="6" type="ORF">H7B67_03070</name>
</gene>
<comment type="caution">
    <text evidence="6">The sequence shown here is derived from an EMBL/GenBank/DDBJ whole genome shotgun (WGS) entry which is preliminary data.</text>
</comment>
<organism evidence="6 7">
    <name type="scientific">Cohnella thailandensis</name>
    <dbReference type="NCBI Taxonomy" id="557557"/>
    <lineage>
        <taxon>Bacteria</taxon>
        <taxon>Bacillati</taxon>
        <taxon>Bacillota</taxon>
        <taxon>Bacilli</taxon>
        <taxon>Bacillales</taxon>
        <taxon>Paenibacillaceae</taxon>
        <taxon>Cohnella</taxon>
    </lineage>
</organism>
<evidence type="ECO:0000256" key="3">
    <source>
        <dbReference type="ARBA" id="ARBA00023163"/>
    </source>
</evidence>
<feature type="domain" description="Fe/B12 periplasmic-binding" evidence="5">
    <location>
        <begin position="283"/>
        <end position="541"/>
    </location>
</feature>
<evidence type="ECO:0000259" key="4">
    <source>
        <dbReference type="PROSITE" id="PS01124"/>
    </source>
</evidence>
<dbReference type="PROSITE" id="PS01124">
    <property type="entry name" value="HTH_ARAC_FAMILY_2"/>
    <property type="match status" value="1"/>
</dbReference>
<reference evidence="6 7" key="1">
    <citation type="submission" date="2020-08" db="EMBL/GenBank/DDBJ databases">
        <title>Cohnella phylogeny.</title>
        <authorList>
            <person name="Dunlap C."/>
        </authorList>
    </citation>
    <scope>NUCLEOTIDE SEQUENCE [LARGE SCALE GENOMIC DNA]</scope>
    <source>
        <strain evidence="6 7">DSM 25241</strain>
    </source>
</reference>
<dbReference type="EMBL" id="JACJVQ010000003">
    <property type="protein sequence ID" value="MBB6633094.1"/>
    <property type="molecule type" value="Genomic_DNA"/>
</dbReference>
<feature type="domain" description="HTH araC/xylS-type" evidence="4">
    <location>
        <begin position="181"/>
        <end position="279"/>
    </location>
</feature>
<dbReference type="Pfam" id="PF12833">
    <property type="entry name" value="HTH_18"/>
    <property type="match status" value="1"/>
</dbReference>
<evidence type="ECO:0000313" key="7">
    <source>
        <dbReference type="Proteomes" id="UP000535838"/>
    </source>
</evidence>
<dbReference type="AlphaFoldDB" id="A0A841SMD5"/>
<dbReference type="PANTHER" id="PTHR43280:SF2">
    <property type="entry name" value="HTH-TYPE TRANSCRIPTIONAL REGULATOR EXSA"/>
    <property type="match status" value="1"/>
</dbReference>
<keyword evidence="1" id="KW-0805">Transcription regulation</keyword>
<dbReference type="Pfam" id="PF01497">
    <property type="entry name" value="Peripla_BP_2"/>
    <property type="match status" value="1"/>
</dbReference>
<dbReference type="Gene3D" id="1.10.10.60">
    <property type="entry name" value="Homeodomain-like"/>
    <property type="match status" value="2"/>
</dbReference>
<evidence type="ECO:0000259" key="5">
    <source>
        <dbReference type="PROSITE" id="PS50983"/>
    </source>
</evidence>
<dbReference type="InterPro" id="IPR020449">
    <property type="entry name" value="Tscrpt_reg_AraC-type_HTH"/>
</dbReference>
<evidence type="ECO:0000313" key="6">
    <source>
        <dbReference type="EMBL" id="MBB6633094.1"/>
    </source>
</evidence>
<dbReference type="InterPro" id="IPR002491">
    <property type="entry name" value="ABC_transptr_periplasmic_BD"/>
</dbReference>
<name>A0A841SMD5_9BACL</name>
<dbReference type="PRINTS" id="PR00032">
    <property type="entry name" value="HTHARAC"/>
</dbReference>
<dbReference type="SUPFAM" id="SSF46689">
    <property type="entry name" value="Homeodomain-like"/>
    <property type="match status" value="2"/>
</dbReference>
<evidence type="ECO:0000256" key="1">
    <source>
        <dbReference type="ARBA" id="ARBA00023015"/>
    </source>
</evidence>
<dbReference type="SUPFAM" id="SSF53807">
    <property type="entry name" value="Helical backbone' metal receptor"/>
    <property type="match status" value="1"/>
</dbReference>
<dbReference type="PROSITE" id="PS50983">
    <property type="entry name" value="FE_B12_PBP"/>
    <property type="match status" value="1"/>
</dbReference>
<dbReference type="PANTHER" id="PTHR43280">
    <property type="entry name" value="ARAC-FAMILY TRANSCRIPTIONAL REGULATOR"/>
    <property type="match status" value="1"/>
</dbReference>
<proteinExistence type="predicted"/>
<sequence>MSMNNPSPLGLQQDAAGLLGYRLLDVRILRDAPRSSLTERAFIKPKAHLLLLSNAPGGRLVIDGRPHALRHGSLFVCAPGQLIEWTNYWESPLELLLLEFQVFFTPKDDAPSFANREKAVFPFLGEAAMPSSSSTGALFDLIADEWARMTPSSRLRCEAGLLELLSVALNHQERQTEIALEASRIQLERNYASEITVDALASSAGLSRFHFMRLFKERFGKGVMEYRTDLRLQEAKRLMNEGNHSLTDIVQRIGYASESYFSHLFKKQVGFAPAIYQRNQRRKIAAYSWANIGQLLALRMIPCAAPMDQFWTDRYRSRYAYEVRTALSHRYDFNLEALREVRPERIIGFDGLVPVEEQEKLREIAPSLFLNGEEDWRAHFRQAASFLEKDEEAEAWLKRYDRTAEAVREKLEPIVCRDAVLVLLVGRDRLMVWGRRAGTVLYDDLCFVAPEGIRETPWFREIEPGELSGMGADRILVHVNRSPASQSRWTELIATRLWKELPAVRENKVDLLADNDFLEAPWNEYSAEPIGRFLESCRTLF</sequence>
<dbReference type="Gene3D" id="3.40.50.1980">
    <property type="entry name" value="Nitrogenase molybdenum iron protein domain"/>
    <property type="match status" value="2"/>
</dbReference>
<dbReference type="RefSeq" id="WP_185118329.1">
    <property type="nucleotide sequence ID" value="NZ_JACJVQ010000003.1"/>
</dbReference>
<keyword evidence="7" id="KW-1185">Reference proteome</keyword>
<dbReference type="InterPro" id="IPR009057">
    <property type="entry name" value="Homeodomain-like_sf"/>
</dbReference>
<keyword evidence="2" id="KW-0238">DNA-binding</keyword>
<dbReference type="GO" id="GO:0003700">
    <property type="term" value="F:DNA-binding transcription factor activity"/>
    <property type="evidence" value="ECO:0007669"/>
    <property type="project" value="InterPro"/>
</dbReference>
<evidence type="ECO:0000256" key="2">
    <source>
        <dbReference type="ARBA" id="ARBA00023125"/>
    </source>
</evidence>
<protein>
    <submittedName>
        <fullName evidence="6">AraC family transcriptional regulator</fullName>
    </submittedName>
</protein>
<keyword evidence="3" id="KW-0804">Transcription</keyword>
<dbReference type="GO" id="GO:0043565">
    <property type="term" value="F:sequence-specific DNA binding"/>
    <property type="evidence" value="ECO:0007669"/>
    <property type="project" value="InterPro"/>
</dbReference>